<dbReference type="InterPro" id="IPR036390">
    <property type="entry name" value="WH_DNA-bd_sf"/>
</dbReference>
<dbReference type="AlphaFoldDB" id="A0AAD8K4C9"/>
<keyword evidence="1" id="KW-0732">Signal</keyword>
<accession>A0AAD8K4C9</accession>
<organism evidence="2 3">
    <name type="scientific">Tagetes erecta</name>
    <name type="common">African marigold</name>
    <dbReference type="NCBI Taxonomy" id="13708"/>
    <lineage>
        <taxon>Eukaryota</taxon>
        <taxon>Viridiplantae</taxon>
        <taxon>Streptophyta</taxon>
        <taxon>Embryophyta</taxon>
        <taxon>Tracheophyta</taxon>
        <taxon>Spermatophyta</taxon>
        <taxon>Magnoliopsida</taxon>
        <taxon>eudicotyledons</taxon>
        <taxon>Gunneridae</taxon>
        <taxon>Pentapetalae</taxon>
        <taxon>asterids</taxon>
        <taxon>campanulids</taxon>
        <taxon>Asterales</taxon>
        <taxon>Asteraceae</taxon>
        <taxon>Asteroideae</taxon>
        <taxon>Heliantheae alliance</taxon>
        <taxon>Tageteae</taxon>
        <taxon>Tagetes</taxon>
    </lineage>
</organism>
<protein>
    <submittedName>
        <fullName evidence="2">Uncharacterized protein</fullName>
    </submittedName>
</protein>
<evidence type="ECO:0000313" key="2">
    <source>
        <dbReference type="EMBL" id="KAK1414786.1"/>
    </source>
</evidence>
<dbReference type="InterPro" id="IPR016689">
    <property type="entry name" value="ESCRT-2_cplx_Snf8"/>
</dbReference>
<sequence length="277" mass="31090">MTESVAFILNHVVCVLVGGGGDAQLVGTVIDSLLDWSQMQRKFGIEQCCTEKNLEIVAAELEPDEETHLELKKKTDRKYTMFHSYGLGWNCLSRYNLNDIHKNPTFRSQFHEMCAKVGVDPLASNKGFWAELLGIGDFYYEIVVNSHMAPLINVLGSGFEVITVGKRKLVRSVPTELKKDHNEILELSQKGLDDGGGFIADGGYEAASLLLLLGRSTMPNKWFRVCENNRTLPSDVNLVLIRYSIHSISAFLGIWAFESHLVMVSWRLFGQDFIVDT</sequence>
<dbReference type="SUPFAM" id="SSF46785">
    <property type="entry name" value="Winged helix' DNA-binding domain"/>
    <property type="match status" value="1"/>
</dbReference>
<evidence type="ECO:0000313" key="3">
    <source>
        <dbReference type="Proteomes" id="UP001229421"/>
    </source>
</evidence>
<dbReference type="EMBL" id="JAUHHV010000008">
    <property type="protein sequence ID" value="KAK1414786.1"/>
    <property type="molecule type" value="Genomic_DNA"/>
</dbReference>
<dbReference type="PANTHER" id="PTHR12806">
    <property type="entry name" value="EAP30 SUBUNIT OF ELL COMPLEX"/>
    <property type="match status" value="1"/>
</dbReference>
<dbReference type="GO" id="GO:0043328">
    <property type="term" value="P:protein transport to vacuole involved in ubiquitin-dependent protein catabolic process via the multivesicular body sorting pathway"/>
    <property type="evidence" value="ECO:0007669"/>
    <property type="project" value="TreeGrafter"/>
</dbReference>
<dbReference type="Gene3D" id="6.10.140.180">
    <property type="match status" value="1"/>
</dbReference>
<dbReference type="GO" id="GO:0000814">
    <property type="term" value="C:ESCRT II complex"/>
    <property type="evidence" value="ECO:0007669"/>
    <property type="project" value="InterPro"/>
</dbReference>
<name>A0AAD8K4C9_TARER</name>
<dbReference type="InterPro" id="IPR040608">
    <property type="entry name" value="Snf8/Vps36"/>
</dbReference>
<comment type="caution">
    <text evidence="2">The sequence shown here is derived from an EMBL/GenBank/DDBJ whole genome shotgun (WGS) entry which is preliminary data.</text>
</comment>
<evidence type="ECO:0000256" key="1">
    <source>
        <dbReference type="SAM" id="SignalP"/>
    </source>
</evidence>
<feature type="signal peptide" evidence="1">
    <location>
        <begin position="1"/>
        <end position="23"/>
    </location>
</feature>
<dbReference type="PANTHER" id="PTHR12806:SF0">
    <property type="entry name" value="VACUOLAR-SORTING PROTEIN SNF8"/>
    <property type="match status" value="1"/>
</dbReference>
<proteinExistence type="predicted"/>
<feature type="chain" id="PRO_5042169528" evidence="1">
    <location>
        <begin position="24"/>
        <end position="277"/>
    </location>
</feature>
<keyword evidence="3" id="KW-1185">Reference proteome</keyword>
<dbReference type="Proteomes" id="UP001229421">
    <property type="component" value="Unassembled WGS sequence"/>
</dbReference>
<dbReference type="Pfam" id="PF04157">
    <property type="entry name" value="EAP30"/>
    <property type="match status" value="1"/>
</dbReference>
<gene>
    <name evidence="2" type="ORF">QVD17_30545</name>
</gene>
<reference evidence="2" key="1">
    <citation type="journal article" date="2023" name="bioRxiv">
        <title>Improved chromosome-level genome assembly for marigold (Tagetes erecta).</title>
        <authorList>
            <person name="Jiang F."/>
            <person name="Yuan L."/>
            <person name="Wang S."/>
            <person name="Wang H."/>
            <person name="Xu D."/>
            <person name="Wang A."/>
            <person name="Fan W."/>
        </authorList>
    </citation>
    <scope>NUCLEOTIDE SEQUENCE</scope>
    <source>
        <strain evidence="2">WSJ</strain>
        <tissue evidence="2">Leaf</tissue>
    </source>
</reference>